<accession>A0A0M0JXZ3</accession>
<dbReference type="PANTHER" id="PTHR44809:SF1">
    <property type="entry name" value="PROTEIN O-MANNOSYL-TRANSFERASE TMTC1"/>
    <property type="match status" value="1"/>
</dbReference>
<organism evidence="2 3">
    <name type="scientific">Chrysochromulina tobinii</name>
    <dbReference type="NCBI Taxonomy" id="1460289"/>
    <lineage>
        <taxon>Eukaryota</taxon>
        <taxon>Haptista</taxon>
        <taxon>Haptophyta</taxon>
        <taxon>Prymnesiophyceae</taxon>
        <taxon>Prymnesiales</taxon>
        <taxon>Chrysochromulinaceae</taxon>
        <taxon>Chrysochromulina</taxon>
    </lineage>
</organism>
<evidence type="ECO:0000256" key="1">
    <source>
        <dbReference type="SAM" id="Coils"/>
    </source>
</evidence>
<dbReference type="AlphaFoldDB" id="A0A0M0JXZ3"/>
<dbReference type="SUPFAM" id="SSF48452">
    <property type="entry name" value="TPR-like"/>
    <property type="match status" value="1"/>
</dbReference>
<dbReference type="Proteomes" id="UP000037460">
    <property type="component" value="Unassembled WGS sequence"/>
</dbReference>
<dbReference type="Gene3D" id="1.25.40.10">
    <property type="entry name" value="Tetratricopeptide repeat domain"/>
    <property type="match status" value="2"/>
</dbReference>
<comment type="caution">
    <text evidence="2">The sequence shown here is derived from an EMBL/GenBank/DDBJ whole genome shotgun (WGS) entry which is preliminary data.</text>
</comment>
<evidence type="ECO:0000313" key="3">
    <source>
        <dbReference type="Proteomes" id="UP000037460"/>
    </source>
</evidence>
<dbReference type="EMBL" id="JWZX01001999">
    <property type="protein sequence ID" value="KOO31511.1"/>
    <property type="molecule type" value="Genomic_DNA"/>
</dbReference>
<dbReference type="InterPro" id="IPR019734">
    <property type="entry name" value="TPR_rpt"/>
</dbReference>
<reference evidence="3" key="1">
    <citation type="journal article" date="2015" name="PLoS Genet.">
        <title>Genome Sequence and Transcriptome Analyses of Chrysochromulina tobin: Metabolic Tools for Enhanced Algal Fitness in the Prominent Order Prymnesiales (Haptophyceae).</title>
        <authorList>
            <person name="Hovde B.T."/>
            <person name="Deodato C.R."/>
            <person name="Hunsperger H.M."/>
            <person name="Ryken S.A."/>
            <person name="Yost W."/>
            <person name="Jha R.K."/>
            <person name="Patterson J."/>
            <person name="Monnat R.J. Jr."/>
            <person name="Barlow S.B."/>
            <person name="Starkenburg S.R."/>
            <person name="Cattolico R.A."/>
        </authorList>
    </citation>
    <scope>NUCLEOTIDE SEQUENCE</scope>
    <source>
        <strain evidence="3">CCMP291</strain>
    </source>
</reference>
<sequence>MSVELNPTNPEAHVKLGTELKNLRRDYDGAEAAFRKAIELDPNHVNARINLGVLLRDMRNDYDGAEGAFREAIDIEPKEGTAHWNLSILLEKRGDLSGAIEATRGYIRAGDRDKDGQQRIERLTKKQKDQPIQAATVDGFGRVNA</sequence>
<protein>
    <submittedName>
        <fullName evidence="2">Tpr repeat-containing protein</fullName>
    </submittedName>
</protein>
<dbReference type="InterPro" id="IPR011990">
    <property type="entry name" value="TPR-like_helical_dom_sf"/>
</dbReference>
<feature type="coiled-coil region" evidence="1">
    <location>
        <begin position="13"/>
        <end position="40"/>
    </location>
</feature>
<dbReference type="Pfam" id="PF13432">
    <property type="entry name" value="TPR_16"/>
    <property type="match status" value="1"/>
</dbReference>
<proteinExistence type="predicted"/>
<keyword evidence="3" id="KW-1185">Reference proteome</keyword>
<dbReference type="SMART" id="SM00028">
    <property type="entry name" value="TPR"/>
    <property type="match status" value="2"/>
</dbReference>
<evidence type="ECO:0000313" key="2">
    <source>
        <dbReference type="EMBL" id="KOO31511.1"/>
    </source>
</evidence>
<name>A0A0M0JXZ3_9EUKA</name>
<keyword evidence="1" id="KW-0175">Coiled coil</keyword>
<dbReference type="PANTHER" id="PTHR44809">
    <property type="match status" value="1"/>
</dbReference>
<dbReference type="InterPro" id="IPR052943">
    <property type="entry name" value="TMTC_O-mannosyl-trnsfr"/>
</dbReference>
<gene>
    <name evidence="2" type="ORF">Ctob_008283</name>
</gene>
<dbReference type="OrthoDB" id="1926212at2759"/>